<reference evidence="1 2" key="1">
    <citation type="journal article" date="2021" name="ACS Chem. Biol.">
        <title>Genomic-Led Discovery of a Novel Glycopeptide Antibiotic by Nonomuraea coxensis DSM 45129.</title>
        <authorList>
            <person name="Yushchuk O."/>
            <person name="Vior N.M."/>
            <person name="Andreo-Vidal A."/>
            <person name="Berini F."/>
            <person name="Ruckert C."/>
            <person name="Busche T."/>
            <person name="Binda E."/>
            <person name="Kalinowski J."/>
            <person name="Truman A.W."/>
            <person name="Marinelli F."/>
        </authorList>
    </citation>
    <scope>NUCLEOTIDE SEQUENCE [LARGE SCALE GENOMIC DNA]</scope>
    <source>
        <strain evidence="1 2">DSM 45129</strain>
    </source>
</reference>
<evidence type="ECO:0000313" key="1">
    <source>
        <dbReference type="EMBL" id="QYC45320.1"/>
    </source>
</evidence>
<organism evidence="1 2">
    <name type="scientific">Nonomuraea coxensis DSM 45129</name>
    <dbReference type="NCBI Taxonomy" id="1122611"/>
    <lineage>
        <taxon>Bacteria</taxon>
        <taxon>Bacillati</taxon>
        <taxon>Actinomycetota</taxon>
        <taxon>Actinomycetes</taxon>
        <taxon>Streptosporangiales</taxon>
        <taxon>Streptosporangiaceae</taxon>
        <taxon>Nonomuraea</taxon>
    </lineage>
</organism>
<keyword evidence="2" id="KW-1185">Reference proteome</keyword>
<dbReference type="Proteomes" id="UP000824681">
    <property type="component" value="Chromosome"/>
</dbReference>
<dbReference type="EMBL" id="CP068985">
    <property type="protein sequence ID" value="QYC45320.1"/>
    <property type="molecule type" value="Genomic_DNA"/>
</dbReference>
<accession>A0ABX8UCN9</accession>
<name>A0ABX8UCN9_9ACTN</name>
<gene>
    <name evidence="1" type="ORF">Nocox_38850</name>
</gene>
<sequence length="230" mass="23984">MTQRRERGTYGKRQNRGVNVRQRWVFLLAGLAVCGLAAAVPSLTAPLAPVALMARETPYQSPEGALVEDTFYVTEGIEVAERLLPTAKGVAVRPAYLAVGVRVDASGRLYGKPARSGTYFAPVQLCSGSSCQETRVRLVVLGNVPWVPRDLTFPGRAGVPLDGEIGINGGPPGVIPTFTVTDHGRVPEGVAIGPDGHVGGVPAAAGISEVPVRICVAGNCAGVVVRLIIV</sequence>
<evidence type="ECO:0000313" key="2">
    <source>
        <dbReference type="Proteomes" id="UP000824681"/>
    </source>
</evidence>
<proteinExistence type="predicted"/>
<protein>
    <submittedName>
        <fullName evidence="1">Uncharacterized protein</fullName>
    </submittedName>
</protein>